<keyword evidence="1 3" id="KW-0489">Methyltransferase</keyword>
<evidence type="ECO:0000256" key="1">
    <source>
        <dbReference type="ARBA" id="ARBA00022603"/>
    </source>
</evidence>
<accession>A0A975EQT1</accession>
<sequence>MSLRETLINRIRTIGPISVADYMTECLLHPAYGYYATRDPFGTTGDFTTAPEITQMFGELLGISLAQAWMDQGAPTRFTLAEAGPGRGTLMADLLRATRNVPGFHDAIEVHLIEASPTLRAKQEELITRAIWHDTVDTLPEQPTFFVANEFLDALPIRQFIREGSAWRERLIGVDHEALTFGLGAAQPQPALTHRLEDTEDGMMVEVCEPLAPMIDAIGGRIKRHGGVALIVDYGDWHSQGDTLQAVQDHKEVDVLEDPGNADLTAHVDFEAICLATPCKFSRVTAQGVFLERLGITRRAQDLAKLMEPAQLEQHILAHRRLTHPEEMGNLFKVVALYPEGENPPPGVEA</sequence>
<proteinExistence type="predicted"/>
<dbReference type="PANTHER" id="PTHR12049:SF7">
    <property type="entry name" value="PROTEIN ARGININE METHYLTRANSFERASE NDUFAF7, MITOCHONDRIAL"/>
    <property type="match status" value="1"/>
</dbReference>
<dbReference type="GO" id="GO:0035243">
    <property type="term" value="F:protein-arginine omega-N symmetric methyltransferase activity"/>
    <property type="evidence" value="ECO:0007669"/>
    <property type="project" value="TreeGrafter"/>
</dbReference>
<dbReference type="PANTHER" id="PTHR12049">
    <property type="entry name" value="PROTEIN ARGININE METHYLTRANSFERASE NDUFAF7, MITOCHONDRIAL"/>
    <property type="match status" value="1"/>
</dbReference>
<organism evidence="3 4">
    <name type="scientific">Cognatishimia activa</name>
    <dbReference type="NCBI Taxonomy" id="1715691"/>
    <lineage>
        <taxon>Bacteria</taxon>
        <taxon>Pseudomonadati</taxon>
        <taxon>Pseudomonadota</taxon>
        <taxon>Alphaproteobacteria</taxon>
        <taxon>Rhodobacterales</taxon>
        <taxon>Paracoccaceae</taxon>
        <taxon>Cognatishimia</taxon>
    </lineage>
</organism>
<dbReference type="EMBL" id="CP060010">
    <property type="protein sequence ID" value="QTN36485.1"/>
    <property type="molecule type" value="Genomic_DNA"/>
</dbReference>
<gene>
    <name evidence="3" type="ORF">HZ995_02910</name>
</gene>
<dbReference type="KEGG" id="cact:HZ995_02910"/>
<dbReference type="Pfam" id="PF02636">
    <property type="entry name" value="Methyltransf_28"/>
    <property type="match status" value="1"/>
</dbReference>
<evidence type="ECO:0000313" key="3">
    <source>
        <dbReference type="EMBL" id="QTN36485.1"/>
    </source>
</evidence>
<keyword evidence="2" id="KW-0808">Transferase</keyword>
<evidence type="ECO:0000256" key="2">
    <source>
        <dbReference type="ARBA" id="ARBA00022679"/>
    </source>
</evidence>
<name>A0A975EQT1_9RHOB</name>
<dbReference type="InterPro" id="IPR038375">
    <property type="entry name" value="NDUFAF7_sf"/>
</dbReference>
<dbReference type="RefSeq" id="WP_209357184.1">
    <property type="nucleotide sequence ID" value="NZ_CP060010.1"/>
</dbReference>
<dbReference type="GO" id="GO:0032259">
    <property type="term" value="P:methylation"/>
    <property type="evidence" value="ECO:0007669"/>
    <property type="project" value="UniProtKB-KW"/>
</dbReference>
<evidence type="ECO:0000313" key="4">
    <source>
        <dbReference type="Proteomes" id="UP000665026"/>
    </source>
</evidence>
<dbReference type="InterPro" id="IPR003788">
    <property type="entry name" value="NDUFAF7"/>
</dbReference>
<protein>
    <submittedName>
        <fullName evidence="3">SAM-dependent methyltransferase</fullName>
    </submittedName>
</protein>
<dbReference type="AlphaFoldDB" id="A0A975EQT1"/>
<dbReference type="Proteomes" id="UP000665026">
    <property type="component" value="Chromosome"/>
</dbReference>
<dbReference type="SUPFAM" id="SSF53335">
    <property type="entry name" value="S-adenosyl-L-methionine-dependent methyltransferases"/>
    <property type="match status" value="1"/>
</dbReference>
<dbReference type="Gene3D" id="3.40.50.12710">
    <property type="match status" value="1"/>
</dbReference>
<dbReference type="InterPro" id="IPR029063">
    <property type="entry name" value="SAM-dependent_MTases_sf"/>
</dbReference>
<reference evidence="3" key="1">
    <citation type="submission" date="2020-07" db="EMBL/GenBank/DDBJ databases">
        <title>Genome sequences of bacteria associated with the marine, planktonic diatom Thalassiosira profunda strain ECT2AJA-044.</title>
        <authorList>
            <person name="Gargas C.B."/>
            <person name="Roberts W.R."/>
            <person name="Alverson A.J."/>
        </authorList>
    </citation>
    <scope>NUCLEOTIDE SEQUENCE</scope>
    <source>
        <strain evidence="3">ECT2AJA-044</strain>
    </source>
</reference>